<name>A0A9Q9M4M5_LEICA</name>
<gene>
    <name evidence="1" type="ORF">K3721_19015</name>
</gene>
<dbReference type="RefSeq" id="WP_259972713.1">
    <property type="nucleotide sequence ID" value="NZ_CP081071.1"/>
</dbReference>
<geneLocation type="plasmid" evidence="1 2">
    <name>unnamed1</name>
</geneLocation>
<sequence length="75" mass="8086">MTTYRLGSSPAVHTPGVIAWAINAYSFEEDRQRMLQTVSATFADVPAAAIEQLLSKAVPYKVEGETVVFSAEVPA</sequence>
<dbReference type="KEGG" id="lcae:K3721_19015"/>
<proteinExistence type="predicted"/>
<reference evidence="1" key="1">
    <citation type="submission" date="2021-08" db="EMBL/GenBank/DDBJ databases">
        <authorList>
            <person name="Nwanade C."/>
            <person name="Wang M."/>
            <person name="Masoudi A."/>
            <person name="Yu Z."/>
            <person name="Liu J."/>
        </authorList>
    </citation>
    <scope>NUCLEOTIDE SEQUENCE</scope>
    <source>
        <strain evidence="1">S122</strain>
        <plasmid evidence="1">unnamed1</plasmid>
    </source>
</reference>
<evidence type="ECO:0000313" key="2">
    <source>
        <dbReference type="Proteomes" id="UP001058713"/>
    </source>
</evidence>
<evidence type="ECO:0000313" key="1">
    <source>
        <dbReference type="EMBL" id="UWQ55928.1"/>
    </source>
</evidence>
<accession>A0A9Q9M4M5</accession>
<dbReference type="Proteomes" id="UP001058713">
    <property type="component" value="Plasmid unnamed1"/>
</dbReference>
<keyword evidence="1" id="KW-0614">Plasmid</keyword>
<organism evidence="1 2">
    <name type="scientific">Leisingera caerulea</name>
    <name type="common">Phaeobacter caeruleus</name>
    <dbReference type="NCBI Taxonomy" id="506591"/>
    <lineage>
        <taxon>Bacteria</taxon>
        <taxon>Pseudomonadati</taxon>
        <taxon>Pseudomonadota</taxon>
        <taxon>Alphaproteobacteria</taxon>
        <taxon>Rhodobacterales</taxon>
        <taxon>Roseobacteraceae</taxon>
        <taxon>Leisingera</taxon>
    </lineage>
</organism>
<protein>
    <submittedName>
        <fullName evidence="1">Uncharacterized protein</fullName>
    </submittedName>
</protein>
<dbReference type="EMBL" id="CP081071">
    <property type="protein sequence ID" value="UWQ55928.1"/>
    <property type="molecule type" value="Genomic_DNA"/>
</dbReference>
<dbReference type="AlphaFoldDB" id="A0A9Q9M4M5"/>